<feature type="binding site" evidence="7">
    <location>
        <position position="244"/>
    </location>
    <ligand>
        <name>ATP</name>
        <dbReference type="ChEBI" id="CHEBI:30616"/>
    </ligand>
</feature>
<evidence type="ECO:0000256" key="1">
    <source>
        <dbReference type="ARBA" id="ARBA00007894"/>
    </source>
</evidence>
<keyword evidence="2 7" id="KW-0436">Ligase</keyword>
<dbReference type="InterPro" id="IPR000924">
    <property type="entry name" value="Glu/Gln-tRNA-synth"/>
</dbReference>
<evidence type="ECO:0000256" key="8">
    <source>
        <dbReference type="SAM" id="MobiDB-lite"/>
    </source>
</evidence>
<dbReference type="InterPro" id="IPR033910">
    <property type="entry name" value="GluRS_core"/>
</dbReference>
<dbReference type="PROSITE" id="PS00178">
    <property type="entry name" value="AA_TRNA_LIGASE_I"/>
    <property type="match status" value="1"/>
</dbReference>
<dbReference type="SUPFAM" id="SSF48163">
    <property type="entry name" value="An anticodon-binding domain of class I aminoacyl-tRNA synthetases"/>
    <property type="match status" value="1"/>
</dbReference>
<feature type="domain" description="Aminoacyl-tRNA synthetase class I anticodon-binding" evidence="10">
    <location>
        <begin position="330"/>
        <end position="464"/>
    </location>
</feature>
<keyword evidence="12" id="KW-1185">Reference proteome</keyword>
<feature type="region of interest" description="Disordered" evidence="8">
    <location>
        <begin position="115"/>
        <end position="142"/>
    </location>
</feature>
<feature type="compositionally biased region" description="Basic and acidic residues" evidence="8">
    <location>
        <begin position="115"/>
        <end position="129"/>
    </location>
</feature>
<evidence type="ECO:0000259" key="9">
    <source>
        <dbReference type="Pfam" id="PF00749"/>
    </source>
</evidence>
<feature type="domain" description="Glutamyl/glutaminyl-tRNA synthetase class Ib catalytic" evidence="9">
    <location>
        <begin position="3"/>
        <end position="306"/>
    </location>
</feature>
<evidence type="ECO:0000313" key="11">
    <source>
        <dbReference type="EMBL" id="MES0872654.1"/>
    </source>
</evidence>
<evidence type="ECO:0000313" key="12">
    <source>
        <dbReference type="Proteomes" id="UP001465331"/>
    </source>
</evidence>
<evidence type="ECO:0000259" key="10">
    <source>
        <dbReference type="Pfam" id="PF19269"/>
    </source>
</evidence>
<dbReference type="InterPro" id="IPR014729">
    <property type="entry name" value="Rossmann-like_a/b/a_fold"/>
</dbReference>
<name>A0ABV2A6C2_9GAMM</name>
<evidence type="ECO:0000256" key="3">
    <source>
        <dbReference type="ARBA" id="ARBA00022741"/>
    </source>
</evidence>
<comment type="subcellular location">
    <subcellularLocation>
        <location evidence="7">Cytoplasm</location>
    </subcellularLocation>
</comment>
<dbReference type="EMBL" id="JBEPIJ010000001">
    <property type="protein sequence ID" value="MES0872654.1"/>
    <property type="molecule type" value="Genomic_DNA"/>
</dbReference>
<comment type="catalytic activity">
    <reaction evidence="7">
        <text>tRNA(Glu) + L-glutamate + ATP = L-glutamyl-tRNA(Glu) + AMP + diphosphate</text>
        <dbReference type="Rhea" id="RHEA:23540"/>
        <dbReference type="Rhea" id="RHEA-COMP:9663"/>
        <dbReference type="Rhea" id="RHEA-COMP:9680"/>
        <dbReference type="ChEBI" id="CHEBI:29985"/>
        <dbReference type="ChEBI" id="CHEBI:30616"/>
        <dbReference type="ChEBI" id="CHEBI:33019"/>
        <dbReference type="ChEBI" id="CHEBI:78442"/>
        <dbReference type="ChEBI" id="CHEBI:78520"/>
        <dbReference type="ChEBI" id="CHEBI:456215"/>
        <dbReference type="EC" id="6.1.1.17"/>
    </reaction>
</comment>
<keyword evidence="5 7" id="KW-0648">Protein biosynthesis</keyword>
<evidence type="ECO:0000256" key="6">
    <source>
        <dbReference type="ARBA" id="ARBA00023146"/>
    </source>
</evidence>
<keyword evidence="4 7" id="KW-0067">ATP-binding</keyword>
<dbReference type="InterPro" id="IPR049940">
    <property type="entry name" value="GluQ/Sye"/>
</dbReference>
<reference evidence="11 12" key="1">
    <citation type="submission" date="2024-06" db="EMBL/GenBank/DDBJ databases">
        <authorList>
            <person name="Li Z."/>
            <person name="Jiang Y."/>
        </authorList>
    </citation>
    <scope>NUCLEOTIDE SEQUENCE [LARGE SCALE GENOMIC DNA]</scope>
    <source>
        <strain evidence="11 12">HSW-8</strain>
    </source>
</reference>
<comment type="caution">
    <text evidence="11">The sequence shown here is derived from an EMBL/GenBank/DDBJ whole genome shotgun (WGS) entry which is preliminary data.</text>
</comment>
<dbReference type="Proteomes" id="UP001465331">
    <property type="component" value="Unassembled WGS sequence"/>
</dbReference>
<dbReference type="GO" id="GO:0004818">
    <property type="term" value="F:glutamate-tRNA ligase activity"/>
    <property type="evidence" value="ECO:0007669"/>
    <property type="project" value="UniProtKB-EC"/>
</dbReference>
<dbReference type="PRINTS" id="PR00987">
    <property type="entry name" value="TRNASYNTHGLU"/>
</dbReference>
<keyword evidence="7" id="KW-0963">Cytoplasm</keyword>
<evidence type="ECO:0000256" key="2">
    <source>
        <dbReference type="ARBA" id="ARBA00022598"/>
    </source>
</evidence>
<protein>
    <recommendedName>
        <fullName evidence="7">Glutamate--tRNA ligase</fullName>
        <ecNumber evidence="7">6.1.1.17</ecNumber>
    </recommendedName>
    <alternativeName>
        <fullName evidence="7">Glutamyl-tRNA synthetase</fullName>
        <shortName evidence="7">GluRS</shortName>
    </alternativeName>
</protein>
<dbReference type="InterPro" id="IPR001412">
    <property type="entry name" value="aa-tRNA-synth_I_CS"/>
</dbReference>
<comment type="function">
    <text evidence="7">Catalyzes the attachment of glutamate to tRNA(Glu) in a two-step reaction: glutamate is first activated by ATP to form Glu-AMP and then transferred to the acceptor end of tRNA(Glu).</text>
</comment>
<keyword evidence="3 7" id="KW-0547">Nucleotide-binding</keyword>
<evidence type="ECO:0000256" key="7">
    <source>
        <dbReference type="HAMAP-Rule" id="MF_00022"/>
    </source>
</evidence>
<dbReference type="Gene3D" id="1.10.10.350">
    <property type="match status" value="1"/>
</dbReference>
<dbReference type="EC" id="6.1.1.17" evidence="7"/>
<evidence type="ECO:0000256" key="5">
    <source>
        <dbReference type="ARBA" id="ARBA00022917"/>
    </source>
</evidence>
<dbReference type="HAMAP" id="MF_00022">
    <property type="entry name" value="Glu_tRNA_synth_type1"/>
    <property type="match status" value="1"/>
</dbReference>
<dbReference type="Gene3D" id="3.40.50.620">
    <property type="entry name" value="HUPs"/>
    <property type="match status" value="1"/>
</dbReference>
<evidence type="ECO:0000256" key="4">
    <source>
        <dbReference type="ARBA" id="ARBA00022840"/>
    </source>
</evidence>
<dbReference type="PANTHER" id="PTHR43311:SF2">
    <property type="entry name" value="GLUTAMATE--TRNA LIGASE, MITOCHONDRIAL-RELATED"/>
    <property type="match status" value="1"/>
</dbReference>
<dbReference type="InterPro" id="IPR020058">
    <property type="entry name" value="Glu/Gln-tRNA-synth_Ib_cat-dom"/>
</dbReference>
<organism evidence="11 12">
    <name type="scientific">Sinimarinibacterium thermocellulolyticum</name>
    <dbReference type="NCBI Taxonomy" id="3170016"/>
    <lineage>
        <taxon>Bacteria</taxon>
        <taxon>Pseudomonadati</taxon>
        <taxon>Pseudomonadota</taxon>
        <taxon>Gammaproteobacteria</taxon>
        <taxon>Nevskiales</taxon>
        <taxon>Nevskiaceae</taxon>
        <taxon>Sinimarinibacterium</taxon>
    </lineage>
</organism>
<dbReference type="SUPFAM" id="SSF52374">
    <property type="entry name" value="Nucleotidylyl transferase"/>
    <property type="match status" value="1"/>
</dbReference>
<comment type="similarity">
    <text evidence="1 7">Belongs to the class-I aminoacyl-tRNA synthetase family. Glutamate--tRNA ligase type 1 subfamily.</text>
</comment>
<dbReference type="InterPro" id="IPR020751">
    <property type="entry name" value="aa-tRNA-synth_I_codon-bd_sub2"/>
</dbReference>
<dbReference type="InterPro" id="IPR045462">
    <property type="entry name" value="aa-tRNA-synth_I_cd-bd"/>
</dbReference>
<dbReference type="InterPro" id="IPR004527">
    <property type="entry name" value="Glu-tRNA-ligase_bac/mito"/>
</dbReference>
<feature type="short sequence motif" description="'KMSKS' region" evidence="7">
    <location>
        <begin position="241"/>
        <end position="245"/>
    </location>
</feature>
<comment type="caution">
    <text evidence="7">Lacks conserved residue(s) required for the propagation of feature annotation.</text>
</comment>
<comment type="subunit">
    <text evidence="7">Monomer.</text>
</comment>
<accession>A0ABV2A6C2</accession>
<dbReference type="Pfam" id="PF00749">
    <property type="entry name" value="tRNA-synt_1c"/>
    <property type="match status" value="1"/>
</dbReference>
<dbReference type="NCBIfam" id="TIGR00464">
    <property type="entry name" value="gltX_bact"/>
    <property type="match status" value="1"/>
</dbReference>
<dbReference type="Pfam" id="PF19269">
    <property type="entry name" value="Anticodon_2"/>
    <property type="match status" value="1"/>
</dbReference>
<feature type="short sequence motif" description="'HIGH' region" evidence="7">
    <location>
        <begin position="9"/>
        <end position="19"/>
    </location>
</feature>
<dbReference type="PANTHER" id="PTHR43311">
    <property type="entry name" value="GLUTAMATE--TRNA LIGASE"/>
    <property type="match status" value="1"/>
</dbReference>
<proteinExistence type="inferred from homology"/>
<dbReference type="InterPro" id="IPR008925">
    <property type="entry name" value="aa_tRNA-synth_I_cd-bd_sf"/>
</dbReference>
<dbReference type="CDD" id="cd00808">
    <property type="entry name" value="GluRS_core"/>
    <property type="match status" value="1"/>
</dbReference>
<gene>
    <name evidence="7 11" type="primary">gltX</name>
    <name evidence="11" type="ORF">ABSH63_01320</name>
</gene>
<keyword evidence="6 7" id="KW-0030">Aminoacyl-tRNA synthetase</keyword>
<sequence>MTVVTRFAPSPTGFLHIGGARTALFSYLYARRHGGKFLLRIEDTDRERSTQAAVDAIFEGMAWLGLHSDVEPVYQTRRFERYREVIAQMLAAGCAYPCYATKEELDQLRAEQIARKQKPRYDGRWRPEPGKTLPPPPPGVSPVVRFKNPLDGKVVVRDLVKGEIVFDNRELDDLIIARADGTPTYNFCVVVDDMDMGVTHVIRGDDHVNNTPRQINIFKALGATPPQYAHVSMILGSDGAKLSKRHGALGVMEYRAMGFLPEAMLNYLVRLGWSHGDQELFTLKEMIEKFDFDHVSPSPARFDMEKAYWVNHQYLKTAPLNAVVPEFEWHLRRLGLDPARGPRLEDVILAQRERCRTLLEMAEKSAFFFAELSGYDGKDAAKHLTADSASLIEALAEVLGALPHWEAAALHAAIGGFAEARGLALGKVAQPLRVAVAGMAVSPPIDQTLFLLGRERTLARLEAAVGFARSKSIHADSPVKPEHGD</sequence>
<dbReference type="RefSeq" id="WP_352886670.1">
    <property type="nucleotide sequence ID" value="NZ_JBEPIJ010000001.1"/>
</dbReference>